<evidence type="ECO:0000313" key="1">
    <source>
        <dbReference type="EMBL" id="KAK0720192.1"/>
    </source>
</evidence>
<name>A0AA40AQQ6_9PEZI</name>
<sequence length="269" mass="30035">MDTPQNDLNAMAGHLDEPSSFFAAGAEFKAQCKNFVDGCLARALAVACSGIYFDQACNALEESTRDGMPNEYATILRELSSLKMEGFLKTVDYIQRNIRPLQSREAWRVIRDGASKSESEYYNSFIRFVYNGAPPPGNTAADHIVTARQKLCTLSNIKEENFDNYRDQAHLPTAIIQAFDLGALLFLPDSREPYRQIYTSRTALYDIFRILADADHENVLEQDPNVMQQLKPTAPLFAAMDVLKQAREGNHIEAMSDSDVEMGDGSDGI</sequence>
<comment type="caution">
    <text evidence="1">The sequence shown here is derived from an EMBL/GenBank/DDBJ whole genome shotgun (WGS) entry which is preliminary data.</text>
</comment>
<dbReference type="AlphaFoldDB" id="A0AA40AQQ6"/>
<reference evidence="1" key="1">
    <citation type="submission" date="2023-06" db="EMBL/GenBank/DDBJ databases">
        <title>Genome-scale phylogeny and comparative genomics of the fungal order Sordariales.</title>
        <authorList>
            <consortium name="Lawrence Berkeley National Laboratory"/>
            <person name="Hensen N."/>
            <person name="Bonometti L."/>
            <person name="Westerberg I."/>
            <person name="Brannstrom I.O."/>
            <person name="Guillou S."/>
            <person name="Cros-Aarteil S."/>
            <person name="Calhoun S."/>
            <person name="Haridas S."/>
            <person name="Kuo A."/>
            <person name="Mondo S."/>
            <person name="Pangilinan J."/>
            <person name="Riley R."/>
            <person name="Labutti K."/>
            <person name="Andreopoulos B."/>
            <person name="Lipzen A."/>
            <person name="Chen C."/>
            <person name="Yanf M."/>
            <person name="Daum C."/>
            <person name="Ng V."/>
            <person name="Clum A."/>
            <person name="Steindorff A."/>
            <person name="Ohm R."/>
            <person name="Martin F."/>
            <person name="Silar P."/>
            <person name="Natvig D."/>
            <person name="Lalanne C."/>
            <person name="Gautier V."/>
            <person name="Ament-Velasquez S.L."/>
            <person name="Kruys A."/>
            <person name="Hutchinson M.I."/>
            <person name="Powell A.J."/>
            <person name="Barry K."/>
            <person name="Miller A.N."/>
            <person name="Grigoriev I.V."/>
            <person name="Debuchy R."/>
            <person name="Gladieux P."/>
            <person name="Thoren M.H."/>
            <person name="Johannesson H."/>
        </authorList>
    </citation>
    <scope>NUCLEOTIDE SEQUENCE</scope>
    <source>
        <strain evidence="1">SMH4607-1</strain>
    </source>
</reference>
<keyword evidence="2" id="KW-1185">Reference proteome</keyword>
<dbReference type="Proteomes" id="UP001172102">
    <property type="component" value="Unassembled WGS sequence"/>
</dbReference>
<accession>A0AA40AQQ6</accession>
<dbReference type="EMBL" id="JAUKUA010000003">
    <property type="protein sequence ID" value="KAK0720192.1"/>
    <property type="molecule type" value="Genomic_DNA"/>
</dbReference>
<proteinExistence type="predicted"/>
<organism evidence="1 2">
    <name type="scientific">Lasiosphaeris hirsuta</name>
    <dbReference type="NCBI Taxonomy" id="260670"/>
    <lineage>
        <taxon>Eukaryota</taxon>
        <taxon>Fungi</taxon>
        <taxon>Dikarya</taxon>
        <taxon>Ascomycota</taxon>
        <taxon>Pezizomycotina</taxon>
        <taxon>Sordariomycetes</taxon>
        <taxon>Sordariomycetidae</taxon>
        <taxon>Sordariales</taxon>
        <taxon>Lasiosphaeriaceae</taxon>
        <taxon>Lasiosphaeris</taxon>
    </lineage>
</organism>
<gene>
    <name evidence="1" type="ORF">B0H67DRAFT_643474</name>
</gene>
<protein>
    <submittedName>
        <fullName evidence="1">Uncharacterized protein</fullName>
    </submittedName>
</protein>
<evidence type="ECO:0000313" key="2">
    <source>
        <dbReference type="Proteomes" id="UP001172102"/>
    </source>
</evidence>